<dbReference type="OrthoDB" id="3501153at2759"/>
<comment type="caution">
    <text evidence="3">The sequence shown here is derived from an EMBL/GenBank/DDBJ whole genome shotgun (WGS) entry which is preliminary data.</text>
</comment>
<evidence type="ECO:0000256" key="2">
    <source>
        <dbReference type="SAM" id="Phobius"/>
    </source>
</evidence>
<dbReference type="AlphaFoldDB" id="A0A364N086"/>
<evidence type="ECO:0000313" key="4">
    <source>
        <dbReference type="Proteomes" id="UP000249619"/>
    </source>
</evidence>
<feature type="compositionally biased region" description="Polar residues" evidence="1">
    <location>
        <begin position="27"/>
        <end position="37"/>
    </location>
</feature>
<feature type="transmembrane region" description="Helical" evidence="2">
    <location>
        <begin position="63"/>
        <end position="81"/>
    </location>
</feature>
<organism evidence="3 4">
    <name type="scientific">Stemphylium lycopersici</name>
    <name type="common">Tomato gray leaf spot disease fungus</name>
    <name type="synonym">Thyrospora lycopersici</name>
    <dbReference type="NCBI Taxonomy" id="183478"/>
    <lineage>
        <taxon>Eukaryota</taxon>
        <taxon>Fungi</taxon>
        <taxon>Dikarya</taxon>
        <taxon>Ascomycota</taxon>
        <taxon>Pezizomycotina</taxon>
        <taxon>Dothideomycetes</taxon>
        <taxon>Pleosporomycetidae</taxon>
        <taxon>Pleosporales</taxon>
        <taxon>Pleosporineae</taxon>
        <taxon>Pleosporaceae</taxon>
        <taxon>Stemphylium</taxon>
    </lineage>
</organism>
<gene>
    <name evidence="3" type="ORF">DDE83_005929</name>
</gene>
<sequence length="291" mass="33430">MWEYRSFFPPDIDRLWQRVFQYSHLPSTEEQPAPSRSESYDDAEKNGHDWLHPTTTSRRGKRVLKITAICLLAILAAWGALDMSFHLFRLISRTIQPHDRDYLTHHCVRTCGGTRAEALSKGCVYDHIENRFTRPDCVNPLLNDEFSRLGPGDNGSWIYQVDVQGDGNLTTMNADEMLDAIRPGARVWQIGRQHMLHCIFVWRRNALSHFDGTIITMDRKELFEHDAHCGRMLANRMSGDDLEDYVTVTTYGPLDKEARERADKFFAEQAERLRTGNGVVAPIFDGESTRG</sequence>
<name>A0A364N086_STELY</name>
<dbReference type="InterPro" id="IPR053008">
    <property type="entry name" value="Phomopsin_biosynth_assoc"/>
</dbReference>
<protein>
    <submittedName>
        <fullName evidence="3">Uncharacterized protein</fullName>
    </submittedName>
</protein>
<evidence type="ECO:0000256" key="1">
    <source>
        <dbReference type="SAM" id="MobiDB-lite"/>
    </source>
</evidence>
<dbReference type="PANTHER" id="PTHR35896">
    <property type="entry name" value="IG-LIKE DOMAIN-CONTAINING PROTEIN"/>
    <property type="match status" value="1"/>
</dbReference>
<dbReference type="Proteomes" id="UP000249619">
    <property type="component" value="Unassembled WGS sequence"/>
</dbReference>
<dbReference type="PANTHER" id="PTHR35896:SF3">
    <property type="entry name" value="MAJOR FACILITATOR SUPERFAMILY TRANSPORTER"/>
    <property type="match status" value="1"/>
</dbReference>
<proteinExistence type="predicted"/>
<dbReference type="EMBL" id="QGDH01000085">
    <property type="protein sequence ID" value="RAR08523.1"/>
    <property type="molecule type" value="Genomic_DNA"/>
</dbReference>
<evidence type="ECO:0000313" key="3">
    <source>
        <dbReference type="EMBL" id="RAR08523.1"/>
    </source>
</evidence>
<reference evidence="4" key="1">
    <citation type="submission" date="2018-05" db="EMBL/GenBank/DDBJ databases">
        <title>Draft genome sequence of Stemphylium lycopersici strain CIDEFI 213.</title>
        <authorList>
            <person name="Medina R."/>
            <person name="Franco M.E.E."/>
            <person name="Lucentini C.G."/>
            <person name="Saparrat M.C.N."/>
            <person name="Balatti P.A."/>
        </authorList>
    </citation>
    <scope>NUCLEOTIDE SEQUENCE [LARGE SCALE GENOMIC DNA]</scope>
    <source>
        <strain evidence="4">CIDEFI 213</strain>
    </source>
</reference>
<accession>A0A364N086</accession>
<keyword evidence="2" id="KW-0812">Transmembrane</keyword>
<keyword evidence="4" id="KW-1185">Reference proteome</keyword>
<keyword evidence="2" id="KW-0472">Membrane</keyword>
<feature type="compositionally biased region" description="Basic and acidic residues" evidence="1">
    <location>
        <begin position="38"/>
        <end position="51"/>
    </location>
</feature>
<keyword evidence="2" id="KW-1133">Transmembrane helix</keyword>
<feature type="region of interest" description="Disordered" evidence="1">
    <location>
        <begin position="27"/>
        <end position="54"/>
    </location>
</feature>